<dbReference type="SUPFAM" id="SSF53822">
    <property type="entry name" value="Periplasmic binding protein-like I"/>
    <property type="match status" value="1"/>
</dbReference>
<feature type="domain" description="ABC transporter substrate-binding protein PnrA-like" evidence="8">
    <location>
        <begin position="46"/>
        <end position="342"/>
    </location>
</feature>
<reference evidence="10" key="3">
    <citation type="submission" date="2019-12" db="EMBL/GenBank/DDBJ databases">
        <title>Complete and Draft Genome Sequences of New Strains and Members of Some Known Species of the Genus Rathayibacter isolated from Plants.</title>
        <authorList>
            <person name="Tarlachkov S.V."/>
            <person name="Starodumova I.P."/>
            <person name="Dorofeeva L.V."/>
            <person name="Prisyazhnaya N.V."/>
            <person name="Leyn S.A."/>
            <person name="Zlamal J.E."/>
            <person name="Elane M.L."/>
            <person name="Osterman A.L."/>
            <person name="Nadler S.A."/>
            <person name="Subbotin S.A."/>
            <person name="Evtushenko L.I."/>
        </authorList>
    </citation>
    <scope>NUCLEOTIDE SEQUENCE</scope>
    <source>
        <strain evidence="10">VKM Ac-2761</strain>
    </source>
</reference>
<protein>
    <submittedName>
        <fullName evidence="10">BMP family ABC transporter substrate-binding protein</fullName>
    </submittedName>
    <submittedName>
        <fullName evidence="9">Membrane lipoprotein TmpC</fullName>
    </submittedName>
</protein>
<dbReference type="PROSITE" id="PS51257">
    <property type="entry name" value="PROKAR_LIPOPROTEIN"/>
    <property type="match status" value="1"/>
</dbReference>
<accession>A0A166HNF6</accession>
<evidence type="ECO:0000313" key="11">
    <source>
        <dbReference type="Proteomes" id="UP000076717"/>
    </source>
</evidence>
<dbReference type="InterPro" id="IPR028082">
    <property type="entry name" value="Peripla_BP_I"/>
</dbReference>
<evidence type="ECO:0000259" key="8">
    <source>
        <dbReference type="Pfam" id="PF02608"/>
    </source>
</evidence>
<dbReference type="PATRIC" id="fig|1671680.3.peg.2116"/>
<dbReference type="CDD" id="cd06354">
    <property type="entry name" value="PBP1_PrnA-like"/>
    <property type="match status" value="1"/>
</dbReference>
<keyword evidence="4 7" id="KW-0732">Signal</keyword>
<dbReference type="InterPro" id="IPR006311">
    <property type="entry name" value="TAT_signal"/>
</dbReference>
<proteinExistence type="inferred from homology"/>
<dbReference type="InterPro" id="IPR050957">
    <property type="entry name" value="BMP_lipoprotein"/>
</dbReference>
<dbReference type="PANTHER" id="PTHR34296">
    <property type="entry name" value="TRANSCRIPTIONAL ACTIVATOR PROTEIN MED"/>
    <property type="match status" value="1"/>
</dbReference>
<evidence type="ECO:0000256" key="2">
    <source>
        <dbReference type="ARBA" id="ARBA00008610"/>
    </source>
</evidence>
<evidence type="ECO:0000256" key="5">
    <source>
        <dbReference type="ARBA" id="ARBA00023136"/>
    </source>
</evidence>
<evidence type="ECO:0000313" key="10">
    <source>
        <dbReference type="EMBL" id="QHC56045.1"/>
    </source>
</evidence>
<dbReference type="GO" id="GO:0005886">
    <property type="term" value="C:plasma membrane"/>
    <property type="evidence" value="ECO:0007669"/>
    <property type="project" value="UniProtKB-SubCell"/>
</dbReference>
<feature type="chain" id="PRO_5041524755" evidence="7">
    <location>
        <begin position="24"/>
        <end position="361"/>
    </location>
</feature>
<keyword evidence="5" id="KW-0472">Membrane</keyword>
<dbReference type="KEGG" id="rte:GSU10_10655"/>
<dbReference type="Gene3D" id="3.40.50.2300">
    <property type="match status" value="2"/>
</dbReference>
<evidence type="ECO:0000256" key="1">
    <source>
        <dbReference type="ARBA" id="ARBA00004193"/>
    </source>
</evidence>
<keyword evidence="11" id="KW-1185">Reference proteome</keyword>
<keyword evidence="6 9" id="KW-0449">Lipoprotein</keyword>
<evidence type="ECO:0000256" key="4">
    <source>
        <dbReference type="ARBA" id="ARBA00022729"/>
    </source>
</evidence>
<sequence length="361" mass="36790">MTITSRKAAFGGLAALGVTALLAGCASAPEAAGSSAAAGGDFLPCMVSDAGGFDDKSFNELGFNGLTKASEELGVTPKTVTSESETDYAPNLTSLVDQGCNLIITVGFALAEATSAAAEANTDIDFAIIDDASIDLPNVKPITFDTSQAAFLAGYAAASYSKTGVVGTYGGQQFPTVTIFMDGYADGVKYFNEQKGKDVKVVGWDVDAQTGSFTGGFAAGVEAKSAAQSLIDQNADVILPVGGPIFQSAIEAIRDSGKEIAMVGVDADLYETYPDGADLYLTSILKGIEAGTTDVTSTAGADDFDATPYVGTLDNDGVGIAPFHDFESKVSSDLQGELDTIKEGIIDGSITVTSPSAPKAS</sequence>
<evidence type="ECO:0000256" key="3">
    <source>
        <dbReference type="ARBA" id="ARBA00022475"/>
    </source>
</evidence>
<dbReference type="EMBL" id="CP047186">
    <property type="protein sequence ID" value="QHC56045.1"/>
    <property type="molecule type" value="Genomic_DNA"/>
</dbReference>
<dbReference type="Proteomes" id="UP000465031">
    <property type="component" value="Chromosome"/>
</dbReference>
<gene>
    <name evidence="9" type="primary">tmpC</name>
    <name evidence="9" type="ORF">ACH61_01988</name>
    <name evidence="10" type="ORF">GSU10_10655</name>
</gene>
<evidence type="ECO:0000256" key="6">
    <source>
        <dbReference type="ARBA" id="ARBA00023288"/>
    </source>
</evidence>
<dbReference type="PANTHER" id="PTHR34296:SF2">
    <property type="entry name" value="ABC TRANSPORTER GUANOSINE-BINDING PROTEIN NUPN"/>
    <property type="match status" value="1"/>
</dbReference>
<dbReference type="Pfam" id="PF02608">
    <property type="entry name" value="Bmp"/>
    <property type="match status" value="1"/>
</dbReference>
<dbReference type="PROSITE" id="PS51318">
    <property type="entry name" value="TAT"/>
    <property type="match status" value="1"/>
</dbReference>
<dbReference type="Proteomes" id="UP000076717">
    <property type="component" value="Unassembled WGS sequence"/>
</dbReference>
<dbReference type="EMBL" id="LIIN01000065">
    <property type="protein sequence ID" value="KZX20904.1"/>
    <property type="molecule type" value="Genomic_DNA"/>
</dbReference>
<dbReference type="RefSeq" id="WP_068211459.1">
    <property type="nucleotide sequence ID" value="NZ_CP047186.1"/>
</dbReference>
<comment type="similarity">
    <text evidence="2">Belongs to the BMP lipoprotein family.</text>
</comment>
<feature type="signal peptide" evidence="7">
    <location>
        <begin position="1"/>
        <end position="23"/>
    </location>
</feature>
<dbReference type="OrthoDB" id="9784230at2"/>
<dbReference type="InterPro" id="IPR003760">
    <property type="entry name" value="PnrA-like"/>
</dbReference>
<organism evidence="9 11">
    <name type="scientific">Rathayibacter tanaceti</name>
    <dbReference type="NCBI Taxonomy" id="1671680"/>
    <lineage>
        <taxon>Bacteria</taxon>
        <taxon>Bacillati</taxon>
        <taxon>Actinomycetota</taxon>
        <taxon>Actinomycetes</taxon>
        <taxon>Micrococcales</taxon>
        <taxon>Microbacteriaceae</taxon>
        <taxon>Rathayibacter</taxon>
    </lineage>
</organism>
<dbReference type="AlphaFoldDB" id="A0A166HNF6"/>
<evidence type="ECO:0000256" key="7">
    <source>
        <dbReference type="SAM" id="SignalP"/>
    </source>
</evidence>
<reference evidence="9 11" key="1">
    <citation type="submission" date="2015-08" db="EMBL/GenBank/DDBJ databases">
        <title>Draft Genome Sequence of Rathayibacter sp. Strain VKM Ac-2596 Isolated from Leaf Gall Induced by Plant-Parasitic Nematodes.</title>
        <authorList>
            <person name="Vasilenko O.V."/>
            <person name="Starodumova I.P."/>
            <person name="Tarlachkov S.V."/>
            <person name="Dorofeeva L.V."/>
            <person name="Evtushenko L.I."/>
        </authorList>
    </citation>
    <scope>NUCLEOTIDE SEQUENCE [LARGE SCALE GENOMIC DNA]</scope>
    <source>
        <strain evidence="9 11">VKM Ac-2596</strain>
    </source>
</reference>
<reference evidence="12" key="2">
    <citation type="submission" date="2019-12" db="EMBL/GenBank/DDBJ databases">
        <title>Complete and draft genome sequences of new strains and members of some known species of the genus Rathayibacter isolated from plants.</title>
        <authorList>
            <person name="Tarlachkov S.V."/>
            <person name="Starodumova I.P."/>
            <person name="Dorofeeva L.V."/>
            <person name="Prisyazhnaya N.V."/>
            <person name="Leyn S."/>
            <person name="Zlamal J."/>
            <person name="Elan M."/>
            <person name="Osterman A.L."/>
            <person name="Nadler S."/>
            <person name="Subbotin S.A."/>
            <person name="Evtushenko L.I."/>
        </authorList>
    </citation>
    <scope>NUCLEOTIDE SEQUENCE [LARGE SCALE GENOMIC DNA]</scope>
    <source>
        <strain evidence="12">VKM Ac-2761</strain>
    </source>
</reference>
<evidence type="ECO:0000313" key="12">
    <source>
        <dbReference type="Proteomes" id="UP000465031"/>
    </source>
</evidence>
<evidence type="ECO:0000313" key="9">
    <source>
        <dbReference type="EMBL" id="KZX20904.1"/>
    </source>
</evidence>
<keyword evidence="3" id="KW-1003">Cell membrane</keyword>
<name>A0A166HNF6_9MICO</name>
<comment type="subcellular location">
    <subcellularLocation>
        <location evidence="1">Cell membrane</location>
        <topology evidence="1">Lipid-anchor</topology>
    </subcellularLocation>
</comment>